<dbReference type="InterPro" id="IPR008928">
    <property type="entry name" value="6-hairpin_glycosidase_sf"/>
</dbReference>
<sequence>MSTTDQLVVIPEVPGILTSQEVQLTADSLVGLQRENGMIPWFDGGHCDPWNHVEAAMALSVCGRFKEAEMAYNWLADVQLGDGSWFNYYLDHSIKDARLDTNVCAYIAAGLWHHSLITGSDEILQRHFPMMEKAIDFVLRWQLPDGGIRWSLTSAGIPERYALLTGSASIYHSLRCAIAIADRLGAPRPEWELAAGRLGHAVAHHPGAFAPKNEFAMDWYYPMLSGALEGEAGRRRMETHLDEFVMYGLGVRCVSTSEWVTAAETAECVMALDALGMKDQALELFEVAQGHRQVDGSYLTGIAYPENVTYPEHETTSYTAAAIILAADALSTSSPAAGLFRGETLGKTIDLEGPRCDQRHTGACTAP</sequence>
<gene>
    <name evidence="1" type="ORF">UFOPK3164_00699</name>
    <name evidence="2" type="ORF">UFOPK3427_00492</name>
    <name evidence="3" type="ORF">UFOPK4112_00723</name>
</gene>
<dbReference type="EMBL" id="CAFBLT010000001">
    <property type="protein sequence ID" value="CAB4866022.1"/>
    <property type="molecule type" value="Genomic_DNA"/>
</dbReference>
<dbReference type="InterPro" id="IPR012341">
    <property type="entry name" value="6hp_glycosidase-like_sf"/>
</dbReference>
<dbReference type="EMBL" id="CAFBPM010000005">
    <property type="protein sequence ID" value="CAB5017908.1"/>
    <property type="molecule type" value="Genomic_DNA"/>
</dbReference>
<name>A0A6J7D4U2_9ZZZZ</name>
<dbReference type="GO" id="GO:0005975">
    <property type="term" value="P:carbohydrate metabolic process"/>
    <property type="evidence" value="ECO:0007669"/>
    <property type="project" value="InterPro"/>
</dbReference>
<proteinExistence type="predicted"/>
<protein>
    <submittedName>
        <fullName evidence="2">Unannotated protein</fullName>
    </submittedName>
</protein>
<evidence type="ECO:0000313" key="2">
    <source>
        <dbReference type="EMBL" id="CAB4866022.1"/>
    </source>
</evidence>
<evidence type="ECO:0000313" key="3">
    <source>
        <dbReference type="EMBL" id="CAB5017908.1"/>
    </source>
</evidence>
<reference evidence="2" key="1">
    <citation type="submission" date="2020-05" db="EMBL/GenBank/DDBJ databases">
        <authorList>
            <person name="Chiriac C."/>
            <person name="Salcher M."/>
            <person name="Ghai R."/>
            <person name="Kavagutti S V."/>
        </authorList>
    </citation>
    <scope>NUCLEOTIDE SEQUENCE</scope>
</reference>
<dbReference type="EMBL" id="CAFABE010000024">
    <property type="protein sequence ID" value="CAB4825162.1"/>
    <property type="molecule type" value="Genomic_DNA"/>
</dbReference>
<organism evidence="2">
    <name type="scientific">freshwater metagenome</name>
    <dbReference type="NCBI Taxonomy" id="449393"/>
    <lineage>
        <taxon>unclassified sequences</taxon>
        <taxon>metagenomes</taxon>
        <taxon>ecological metagenomes</taxon>
    </lineage>
</organism>
<evidence type="ECO:0000313" key="1">
    <source>
        <dbReference type="EMBL" id="CAB4825162.1"/>
    </source>
</evidence>
<dbReference type="SUPFAM" id="SSF48208">
    <property type="entry name" value="Six-hairpin glycosidases"/>
    <property type="match status" value="1"/>
</dbReference>
<accession>A0A6J7D4U2</accession>
<dbReference type="Gene3D" id="1.50.10.10">
    <property type="match status" value="1"/>
</dbReference>
<dbReference type="AlphaFoldDB" id="A0A6J7D4U2"/>